<dbReference type="Proteomes" id="UP000266861">
    <property type="component" value="Unassembled WGS sequence"/>
</dbReference>
<reference evidence="2 3" key="1">
    <citation type="submission" date="2018-08" db="EMBL/GenBank/DDBJ databases">
        <title>Genome and evolution of the arbuscular mycorrhizal fungus Diversispora epigaea (formerly Glomus versiforme) and its bacterial endosymbionts.</title>
        <authorList>
            <person name="Sun X."/>
            <person name="Fei Z."/>
            <person name="Harrison M."/>
        </authorList>
    </citation>
    <scope>NUCLEOTIDE SEQUENCE [LARGE SCALE GENOMIC DNA]</scope>
    <source>
        <strain evidence="2 3">IT104</strain>
    </source>
</reference>
<accession>A0A397JEX9</accession>
<feature type="compositionally biased region" description="Basic and acidic residues" evidence="1">
    <location>
        <begin position="62"/>
        <end position="77"/>
    </location>
</feature>
<name>A0A397JEX9_9GLOM</name>
<evidence type="ECO:0000313" key="2">
    <source>
        <dbReference type="EMBL" id="RHZ83220.1"/>
    </source>
</evidence>
<dbReference type="AlphaFoldDB" id="A0A397JEX9"/>
<feature type="region of interest" description="Disordered" evidence="1">
    <location>
        <begin position="62"/>
        <end position="88"/>
    </location>
</feature>
<proteinExistence type="predicted"/>
<sequence>MISALCYQKIFIPLLESIIQYRYSWIISHAIKRYIELEIVYQQSKQSKHGYKICREAAEQRAAENSKSKSSNEKGKNNNEICQSELGK</sequence>
<protein>
    <submittedName>
        <fullName evidence="2">Uncharacterized protein</fullName>
    </submittedName>
</protein>
<comment type="caution">
    <text evidence="2">The sequence shown here is derived from an EMBL/GenBank/DDBJ whole genome shotgun (WGS) entry which is preliminary data.</text>
</comment>
<keyword evidence="3" id="KW-1185">Reference proteome</keyword>
<organism evidence="2 3">
    <name type="scientific">Diversispora epigaea</name>
    <dbReference type="NCBI Taxonomy" id="1348612"/>
    <lineage>
        <taxon>Eukaryota</taxon>
        <taxon>Fungi</taxon>
        <taxon>Fungi incertae sedis</taxon>
        <taxon>Mucoromycota</taxon>
        <taxon>Glomeromycotina</taxon>
        <taxon>Glomeromycetes</taxon>
        <taxon>Diversisporales</taxon>
        <taxon>Diversisporaceae</taxon>
        <taxon>Diversispora</taxon>
    </lineage>
</organism>
<gene>
    <name evidence="2" type="ORF">Glove_99g52</name>
</gene>
<evidence type="ECO:0000256" key="1">
    <source>
        <dbReference type="SAM" id="MobiDB-lite"/>
    </source>
</evidence>
<dbReference type="EMBL" id="PQFF01000092">
    <property type="protein sequence ID" value="RHZ83220.1"/>
    <property type="molecule type" value="Genomic_DNA"/>
</dbReference>
<evidence type="ECO:0000313" key="3">
    <source>
        <dbReference type="Proteomes" id="UP000266861"/>
    </source>
</evidence>